<dbReference type="InterPro" id="IPR044822">
    <property type="entry name" value="Myb_DNA-bind_4"/>
</dbReference>
<dbReference type="PANTHER" id="PTHR47595">
    <property type="entry name" value="HEAT SHOCK 70 KDA PROTEIN 14"/>
    <property type="match status" value="1"/>
</dbReference>
<proteinExistence type="predicted"/>
<dbReference type="AlphaFoldDB" id="M7CM47"/>
<sequence length="177" mass="19619">MWSTLELLDLLGLWGEKAVQSQLLFSCRNFDAHKQVARGMDEKGHNRDTQLCHAKIKELRQAYQKAREANCRSGMALKTCRFYKELLTIVGGDPTSTAKSPHRYFGGMEAAASGVSPEDEVVDAEVKLEENVGQLPASSGKIIETFVTRCHLKSLDILDPSQLSWHSIANNCISLIA</sequence>
<evidence type="ECO:0000259" key="1">
    <source>
        <dbReference type="Pfam" id="PF13837"/>
    </source>
</evidence>
<organism evidence="2 3">
    <name type="scientific">Chelonia mydas</name>
    <name type="common">Green sea-turtle</name>
    <name type="synonym">Chelonia agassizi</name>
    <dbReference type="NCBI Taxonomy" id="8469"/>
    <lineage>
        <taxon>Eukaryota</taxon>
        <taxon>Metazoa</taxon>
        <taxon>Chordata</taxon>
        <taxon>Craniata</taxon>
        <taxon>Vertebrata</taxon>
        <taxon>Euteleostomi</taxon>
        <taxon>Archelosauria</taxon>
        <taxon>Testudinata</taxon>
        <taxon>Testudines</taxon>
        <taxon>Cryptodira</taxon>
        <taxon>Durocryptodira</taxon>
        <taxon>Americhelydia</taxon>
        <taxon>Chelonioidea</taxon>
        <taxon>Cheloniidae</taxon>
        <taxon>Chelonia</taxon>
    </lineage>
</organism>
<evidence type="ECO:0000313" key="3">
    <source>
        <dbReference type="Proteomes" id="UP000031443"/>
    </source>
</evidence>
<gene>
    <name evidence="2" type="ORF">UY3_00427</name>
</gene>
<dbReference type="PANTHER" id="PTHR47595:SF1">
    <property type="entry name" value="MYB_SANT-LIKE DNA-BINDING DOMAIN-CONTAINING PROTEIN"/>
    <property type="match status" value="1"/>
</dbReference>
<keyword evidence="3" id="KW-1185">Reference proteome</keyword>
<accession>M7CM47</accession>
<evidence type="ECO:0000313" key="2">
    <source>
        <dbReference type="EMBL" id="EMP42267.1"/>
    </source>
</evidence>
<protein>
    <recommendedName>
        <fullName evidence="1">Myb/SANT-like DNA-binding domain-containing protein</fullName>
    </recommendedName>
</protein>
<dbReference type="Pfam" id="PF13837">
    <property type="entry name" value="Myb_DNA-bind_4"/>
    <property type="match status" value="1"/>
</dbReference>
<dbReference type="Gene3D" id="1.10.10.60">
    <property type="entry name" value="Homeodomain-like"/>
    <property type="match status" value="1"/>
</dbReference>
<reference evidence="3" key="1">
    <citation type="journal article" date="2013" name="Nat. Genet.">
        <title>The draft genomes of soft-shell turtle and green sea turtle yield insights into the development and evolution of the turtle-specific body plan.</title>
        <authorList>
            <person name="Wang Z."/>
            <person name="Pascual-Anaya J."/>
            <person name="Zadissa A."/>
            <person name="Li W."/>
            <person name="Niimura Y."/>
            <person name="Huang Z."/>
            <person name="Li C."/>
            <person name="White S."/>
            <person name="Xiong Z."/>
            <person name="Fang D."/>
            <person name="Wang B."/>
            <person name="Ming Y."/>
            <person name="Chen Y."/>
            <person name="Zheng Y."/>
            <person name="Kuraku S."/>
            <person name="Pignatelli M."/>
            <person name="Herrero J."/>
            <person name="Beal K."/>
            <person name="Nozawa M."/>
            <person name="Li Q."/>
            <person name="Wang J."/>
            <person name="Zhang H."/>
            <person name="Yu L."/>
            <person name="Shigenobu S."/>
            <person name="Wang J."/>
            <person name="Liu J."/>
            <person name="Flicek P."/>
            <person name="Searle S."/>
            <person name="Wang J."/>
            <person name="Kuratani S."/>
            <person name="Yin Y."/>
            <person name="Aken B."/>
            <person name="Zhang G."/>
            <person name="Irie N."/>
        </authorList>
    </citation>
    <scope>NUCLEOTIDE SEQUENCE [LARGE SCALE GENOMIC DNA]</scope>
</reference>
<feature type="domain" description="Myb/SANT-like DNA-binding" evidence="1">
    <location>
        <begin position="2"/>
        <end position="86"/>
    </location>
</feature>
<name>M7CM47_CHEMY</name>
<dbReference type="EMBL" id="KB476411">
    <property type="protein sequence ID" value="EMP42267.1"/>
    <property type="molecule type" value="Genomic_DNA"/>
</dbReference>
<dbReference type="Proteomes" id="UP000031443">
    <property type="component" value="Unassembled WGS sequence"/>
</dbReference>